<dbReference type="Proteomes" id="UP000008148">
    <property type="component" value="Chromosome"/>
</dbReference>
<dbReference type="AlphaFoldDB" id="A8AEB6"/>
<evidence type="ECO:0000313" key="2">
    <source>
        <dbReference type="Proteomes" id="UP000008148"/>
    </source>
</evidence>
<gene>
    <name evidence="1" type="ordered locus">CKO_00676</name>
</gene>
<sequence length="47" mass="5499">MCRKYKYLPTQALQHQPTIMPLSFSWLTHLIIREIGGDKTPPTKRVC</sequence>
<protein>
    <submittedName>
        <fullName evidence="1">Uncharacterized protein</fullName>
    </submittedName>
</protein>
<organism evidence="1 2">
    <name type="scientific">Citrobacter koseri (strain ATCC BAA-895 / CDC 4225-83 / SGSC4696)</name>
    <dbReference type="NCBI Taxonomy" id="290338"/>
    <lineage>
        <taxon>Bacteria</taxon>
        <taxon>Pseudomonadati</taxon>
        <taxon>Pseudomonadota</taxon>
        <taxon>Gammaproteobacteria</taxon>
        <taxon>Enterobacterales</taxon>
        <taxon>Enterobacteriaceae</taxon>
        <taxon>Citrobacter</taxon>
    </lineage>
</organism>
<evidence type="ECO:0000313" key="1">
    <source>
        <dbReference type="EMBL" id="ABV11830.1"/>
    </source>
</evidence>
<proteinExistence type="predicted"/>
<reference evidence="1 2" key="1">
    <citation type="submission" date="2007-08" db="EMBL/GenBank/DDBJ databases">
        <authorList>
            <consortium name="The Citrobacter koseri Genome Sequencing Project"/>
            <person name="McClelland M."/>
            <person name="Sanderson E.K."/>
            <person name="Porwollik S."/>
            <person name="Spieth J."/>
            <person name="Clifton W.S."/>
            <person name="Latreille P."/>
            <person name="Courtney L."/>
            <person name="Wang C."/>
            <person name="Pepin K."/>
            <person name="Bhonagiri V."/>
            <person name="Nash W."/>
            <person name="Johnson M."/>
            <person name="Thiruvilangam P."/>
            <person name="Wilson R."/>
        </authorList>
    </citation>
    <scope>NUCLEOTIDE SEQUENCE [LARGE SCALE GENOMIC DNA]</scope>
    <source>
        <strain evidence="2">ATCC BAA-895 / CDC 4225-83 / SGSC4696</strain>
    </source>
</reference>
<dbReference type="EMBL" id="CP000822">
    <property type="protein sequence ID" value="ABV11830.1"/>
    <property type="molecule type" value="Genomic_DNA"/>
</dbReference>
<dbReference type="KEGG" id="cko:CKO_00676"/>
<name>A8AEB6_CITK8</name>
<accession>A8AEB6</accession>
<dbReference type="HOGENOM" id="CLU_3166197_0_0_6"/>
<keyword evidence="2" id="KW-1185">Reference proteome</keyword>